<dbReference type="PANTHER" id="PTHR11741:SF0">
    <property type="entry name" value="ELONGATION FACTOR TS, MITOCHONDRIAL"/>
    <property type="match status" value="1"/>
</dbReference>
<proteinExistence type="inferred from homology"/>
<dbReference type="FunFam" id="1.10.8.10:FF:000001">
    <property type="entry name" value="Elongation factor Ts"/>
    <property type="match status" value="1"/>
</dbReference>
<dbReference type="InterPro" id="IPR036402">
    <property type="entry name" value="EF-Ts_dimer_sf"/>
</dbReference>
<organism evidence="7 8">
    <name type="scientific">Candidatus Woykebacteria bacterium RBG_13_40_15</name>
    <dbReference type="NCBI Taxonomy" id="1802593"/>
    <lineage>
        <taxon>Bacteria</taxon>
        <taxon>Candidatus Woykeibacteriota</taxon>
    </lineage>
</organism>
<dbReference type="Pfam" id="PF00889">
    <property type="entry name" value="EF_TS"/>
    <property type="match status" value="1"/>
</dbReference>
<dbReference type="InterPro" id="IPR009060">
    <property type="entry name" value="UBA-like_sf"/>
</dbReference>
<dbReference type="SUPFAM" id="SSF54713">
    <property type="entry name" value="Elongation factor Ts (EF-Ts), dimerisation domain"/>
    <property type="match status" value="1"/>
</dbReference>
<feature type="region of interest" description="Involved in Mg(2+) ion dislocation from EF-Tu" evidence="5">
    <location>
        <begin position="80"/>
        <end position="83"/>
    </location>
</feature>
<dbReference type="Proteomes" id="UP000176631">
    <property type="component" value="Unassembled WGS sequence"/>
</dbReference>
<dbReference type="HAMAP" id="MF_00050">
    <property type="entry name" value="EF_Ts"/>
    <property type="match status" value="1"/>
</dbReference>
<keyword evidence="3 5" id="KW-0251">Elongation factor</keyword>
<sequence length="154" mass="17364">MVTAAEVKNLREETGAPVMEIRRALMETDGNVKEAKEILKQKGLEKVEKRAERETAQGIIESYIHSDARVGAMVHLACETDFVARTDEFKTLARELAMQVAAMDPQSVEELLDQEYIRDSEKKITDLVAEVIAKTGENIQVKRISRFSLSDQLK</sequence>
<dbReference type="PANTHER" id="PTHR11741">
    <property type="entry name" value="ELONGATION FACTOR TS"/>
    <property type="match status" value="1"/>
</dbReference>
<dbReference type="CDD" id="cd14275">
    <property type="entry name" value="UBA_EF-Ts"/>
    <property type="match status" value="1"/>
</dbReference>
<dbReference type="SUPFAM" id="SSF46934">
    <property type="entry name" value="UBA-like"/>
    <property type="match status" value="1"/>
</dbReference>
<evidence type="ECO:0000313" key="7">
    <source>
        <dbReference type="EMBL" id="OGY23198.1"/>
    </source>
</evidence>
<comment type="function">
    <text evidence="5">Associates with the EF-Tu.GDP complex and induces the exchange of GDP to GTP. It remains bound to the aminoacyl-tRNA.EF-Tu.GTP complex up to the GTP hydrolysis stage on the ribosome.</text>
</comment>
<dbReference type="Gene3D" id="3.30.479.20">
    <property type="entry name" value="Elongation factor Ts, dimerisation domain"/>
    <property type="match status" value="1"/>
</dbReference>
<dbReference type="EMBL" id="MHCP01000028">
    <property type="protein sequence ID" value="OGY23198.1"/>
    <property type="molecule type" value="Genomic_DNA"/>
</dbReference>
<dbReference type="Gene3D" id="1.10.8.10">
    <property type="entry name" value="DNA helicase RuvA subunit, C-terminal domain"/>
    <property type="match status" value="1"/>
</dbReference>
<evidence type="ECO:0000313" key="8">
    <source>
        <dbReference type="Proteomes" id="UP000176631"/>
    </source>
</evidence>
<evidence type="ECO:0000256" key="2">
    <source>
        <dbReference type="ARBA" id="ARBA00016956"/>
    </source>
</evidence>
<evidence type="ECO:0000259" key="6">
    <source>
        <dbReference type="Pfam" id="PF00889"/>
    </source>
</evidence>
<reference evidence="7 8" key="1">
    <citation type="journal article" date="2016" name="Nat. Commun.">
        <title>Thousands of microbial genomes shed light on interconnected biogeochemical processes in an aquifer system.</title>
        <authorList>
            <person name="Anantharaman K."/>
            <person name="Brown C.T."/>
            <person name="Hug L.A."/>
            <person name="Sharon I."/>
            <person name="Castelle C.J."/>
            <person name="Probst A.J."/>
            <person name="Thomas B.C."/>
            <person name="Singh A."/>
            <person name="Wilkins M.J."/>
            <person name="Karaoz U."/>
            <person name="Brodie E.L."/>
            <person name="Williams K.H."/>
            <person name="Hubbard S.S."/>
            <person name="Banfield J.F."/>
        </authorList>
    </citation>
    <scope>NUCLEOTIDE SEQUENCE [LARGE SCALE GENOMIC DNA]</scope>
</reference>
<dbReference type="GO" id="GO:0003746">
    <property type="term" value="F:translation elongation factor activity"/>
    <property type="evidence" value="ECO:0007669"/>
    <property type="project" value="UniProtKB-UniRule"/>
</dbReference>
<feature type="domain" description="Translation elongation factor EFTs/EF1B dimerisation" evidence="6">
    <location>
        <begin position="71"/>
        <end position="152"/>
    </location>
</feature>
<comment type="caution">
    <text evidence="7">The sequence shown here is derived from an EMBL/GenBank/DDBJ whole genome shotgun (WGS) entry which is preliminary data.</text>
</comment>
<keyword evidence="4 5" id="KW-0648">Protein biosynthesis</keyword>
<accession>A0A1G1W6B4</accession>
<gene>
    <name evidence="5" type="primary">tsf</name>
    <name evidence="7" type="ORF">A2172_02355</name>
</gene>
<evidence type="ECO:0000256" key="1">
    <source>
        <dbReference type="ARBA" id="ARBA00005532"/>
    </source>
</evidence>
<dbReference type="GO" id="GO:0005737">
    <property type="term" value="C:cytoplasm"/>
    <property type="evidence" value="ECO:0007669"/>
    <property type="project" value="UniProtKB-SubCell"/>
</dbReference>
<evidence type="ECO:0000256" key="3">
    <source>
        <dbReference type="ARBA" id="ARBA00022768"/>
    </source>
</evidence>
<dbReference type="NCBIfam" id="TIGR00116">
    <property type="entry name" value="tsf"/>
    <property type="match status" value="1"/>
</dbReference>
<evidence type="ECO:0000256" key="4">
    <source>
        <dbReference type="ARBA" id="ARBA00022917"/>
    </source>
</evidence>
<dbReference type="InterPro" id="IPR014039">
    <property type="entry name" value="Transl_elong_EFTs/EF1B_dimer"/>
</dbReference>
<dbReference type="AlphaFoldDB" id="A0A1G1W6B4"/>
<comment type="subcellular location">
    <subcellularLocation>
        <location evidence="5">Cytoplasm</location>
    </subcellularLocation>
</comment>
<keyword evidence="5" id="KW-0963">Cytoplasm</keyword>
<dbReference type="STRING" id="1802593.A2172_02355"/>
<dbReference type="InterPro" id="IPR001816">
    <property type="entry name" value="Transl_elong_EFTs/EF1B"/>
</dbReference>
<comment type="similarity">
    <text evidence="1 5">Belongs to the EF-Ts family.</text>
</comment>
<protein>
    <recommendedName>
        <fullName evidence="2 5">Elongation factor Ts</fullName>
        <shortName evidence="5">EF-Ts</shortName>
    </recommendedName>
</protein>
<name>A0A1G1W6B4_9BACT</name>
<evidence type="ECO:0000256" key="5">
    <source>
        <dbReference type="HAMAP-Rule" id="MF_00050"/>
    </source>
</evidence>